<name>D7AW03_NOCDD</name>
<dbReference type="KEGG" id="nda:Ndas_4274"/>
<keyword evidence="2" id="KW-1185">Reference proteome</keyword>
<organism evidence="1 2">
    <name type="scientific">Nocardiopsis dassonvillei (strain ATCC 23218 / DSM 43111 / CIP 107115 / JCM 7437 / KCTC 9190 / NBRC 14626 / NCTC 10488 / NRRL B-5397 / IMRU 509)</name>
    <name type="common">Actinomadura dassonvillei</name>
    <dbReference type="NCBI Taxonomy" id="446468"/>
    <lineage>
        <taxon>Bacteria</taxon>
        <taxon>Bacillati</taxon>
        <taxon>Actinomycetota</taxon>
        <taxon>Actinomycetes</taxon>
        <taxon>Streptosporangiales</taxon>
        <taxon>Nocardiopsidaceae</taxon>
        <taxon>Nocardiopsis</taxon>
    </lineage>
</organism>
<reference evidence="1 2" key="1">
    <citation type="journal article" date="2010" name="Stand. Genomic Sci.">
        <title>Complete genome sequence of Nocardiopsis dassonvillei type strain (IMRU 509).</title>
        <authorList>
            <person name="Sun H."/>
            <person name="Lapidus A."/>
            <person name="Nolan M."/>
            <person name="Lucas S."/>
            <person name="Del Rio T.G."/>
            <person name="Tice H."/>
            <person name="Cheng J.F."/>
            <person name="Tapia R."/>
            <person name="Han C."/>
            <person name="Goodwin L."/>
            <person name="Pitluck S."/>
            <person name="Pagani I."/>
            <person name="Ivanova N."/>
            <person name="Mavromatis K."/>
            <person name="Mikhailova N."/>
            <person name="Pati A."/>
            <person name="Chen A."/>
            <person name="Palaniappan K."/>
            <person name="Land M."/>
            <person name="Hauser L."/>
            <person name="Chang Y.J."/>
            <person name="Jeffries C.D."/>
            <person name="Djao O.D."/>
            <person name="Rohde M."/>
            <person name="Sikorski J."/>
            <person name="Goker M."/>
            <person name="Woyke T."/>
            <person name="Bristow J."/>
            <person name="Eisen J.A."/>
            <person name="Markowitz V."/>
            <person name="Hugenholtz P."/>
            <person name="Kyrpides N.C."/>
            <person name="Klenk H.P."/>
        </authorList>
    </citation>
    <scope>NUCLEOTIDE SEQUENCE [LARGE SCALE GENOMIC DNA]</scope>
    <source>
        <strain evidence="2">ATCC 23218 / DSM 43111 / CIP 107115 / JCM 7437 / KCTC 9190 / NBRC 14626 / NCTC 10488 / NRRL B-5397 / IMRU 509</strain>
    </source>
</reference>
<accession>D7AW03</accession>
<proteinExistence type="predicted"/>
<gene>
    <name evidence="1" type="ordered locus">Ndas_4274</name>
</gene>
<evidence type="ECO:0000313" key="2">
    <source>
        <dbReference type="Proteomes" id="UP000002219"/>
    </source>
</evidence>
<dbReference type="Proteomes" id="UP000002219">
    <property type="component" value="Chromosome 1"/>
</dbReference>
<protein>
    <submittedName>
        <fullName evidence="1">Uncharacterized protein</fullName>
    </submittedName>
</protein>
<sequence length="31" mass="3176">MTLPCHNPAAAARAASALDLSRARDLPGEAQ</sequence>
<evidence type="ECO:0000313" key="1">
    <source>
        <dbReference type="EMBL" id="ADH69663.1"/>
    </source>
</evidence>
<dbReference type="EMBL" id="CP002040">
    <property type="protein sequence ID" value="ADH69663.1"/>
    <property type="molecule type" value="Genomic_DNA"/>
</dbReference>
<dbReference type="AlphaFoldDB" id="D7AW03"/>
<dbReference type="STRING" id="446468.Ndas_4274"/>
<dbReference type="HOGENOM" id="CLU_3397605_0_0_11"/>